<keyword evidence="2" id="KW-1185">Reference proteome</keyword>
<dbReference type="EMBL" id="BPLR01011243">
    <property type="protein sequence ID" value="GIY45189.1"/>
    <property type="molecule type" value="Genomic_DNA"/>
</dbReference>
<evidence type="ECO:0000313" key="2">
    <source>
        <dbReference type="Proteomes" id="UP001054945"/>
    </source>
</evidence>
<name>A0AAV4TIZ6_CAEEX</name>
<organism evidence="1 2">
    <name type="scientific">Caerostris extrusa</name>
    <name type="common">Bark spider</name>
    <name type="synonym">Caerostris bankana</name>
    <dbReference type="NCBI Taxonomy" id="172846"/>
    <lineage>
        <taxon>Eukaryota</taxon>
        <taxon>Metazoa</taxon>
        <taxon>Ecdysozoa</taxon>
        <taxon>Arthropoda</taxon>
        <taxon>Chelicerata</taxon>
        <taxon>Arachnida</taxon>
        <taxon>Araneae</taxon>
        <taxon>Araneomorphae</taxon>
        <taxon>Entelegynae</taxon>
        <taxon>Araneoidea</taxon>
        <taxon>Araneidae</taxon>
        <taxon>Caerostris</taxon>
    </lineage>
</organism>
<reference evidence="1 2" key="1">
    <citation type="submission" date="2021-06" db="EMBL/GenBank/DDBJ databases">
        <title>Caerostris extrusa draft genome.</title>
        <authorList>
            <person name="Kono N."/>
            <person name="Arakawa K."/>
        </authorList>
    </citation>
    <scope>NUCLEOTIDE SEQUENCE [LARGE SCALE GENOMIC DNA]</scope>
</reference>
<protein>
    <submittedName>
        <fullName evidence="1">Uncharacterized protein</fullName>
    </submittedName>
</protein>
<accession>A0AAV4TIZ6</accession>
<comment type="caution">
    <text evidence="1">The sequence shown here is derived from an EMBL/GenBank/DDBJ whole genome shotgun (WGS) entry which is preliminary data.</text>
</comment>
<evidence type="ECO:0000313" key="1">
    <source>
        <dbReference type="EMBL" id="GIY45189.1"/>
    </source>
</evidence>
<gene>
    <name evidence="1" type="ORF">CEXT_498531</name>
</gene>
<dbReference type="Proteomes" id="UP001054945">
    <property type="component" value="Unassembled WGS sequence"/>
</dbReference>
<dbReference type="AlphaFoldDB" id="A0AAV4TIZ6"/>
<proteinExistence type="predicted"/>
<sequence>MSPERVSNGKRFFGGKKKFHKLGAKTLGGAIYTPFLSRAWEWVQGGARIEFEVVARRWADKKQQTTDWRTKISEVIKFSILYTRGGHPK</sequence>